<feature type="transmembrane region" description="Helical" evidence="1">
    <location>
        <begin position="73"/>
        <end position="92"/>
    </location>
</feature>
<proteinExistence type="predicted"/>
<feature type="transmembrane region" description="Helical" evidence="1">
    <location>
        <begin position="251"/>
        <end position="273"/>
    </location>
</feature>
<feature type="transmembrane region" description="Helical" evidence="1">
    <location>
        <begin position="104"/>
        <end position="131"/>
    </location>
</feature>
<organism evidence="2 3">
    <name type="scientific">Halobellus rubicundus</name>
    <dbReference type="NCBI Taxonomy" id="2996466"/>
    <lineage>
        <taxon>Archaea</taxon>
        <taxon>Methanobacteriati</taxon>
        <taxon>Methanobacteriota</taxon>
        <taxon>Stenosarchaea group</taxon>
        <taxon>Halobacteria</taxon>
        <taxon>Halobacteriales</taxon>
        <taxon>Haloferacaceae</taxon>
        <taxon>Halobellus</taxon>
    </lineage>
</organism>
<feature type="transmembrane region" description="Helical" evidence="1">
    <location>
        <begin position="42"/>
        <end position="61"/>
    </location>
</feature>
<protein>
    <submittedName>
        <fullName evidence="2">DUF63 family protein</fullName>
    </submittedName>
</protein>
<feature type="transmembrane region" description="Helical" evidence="1">
    <location>
        <begin position="137"/>
        <end position="157"/>
    </location>
</feature>
<dbReference type="RefSeq" id="WP_372389685.1">
    <property type="nucleotide sequence ID" value="NZ_JBGNYA010000001.1"/>
</dbReference>
<name>A0ABD5MFM7_9EURY</name>
<dbReference type="InterPro" id="IPR002749">
    <property type="entry name" value="DUF63"/>
</dbReference>
<gene>
    <name evidence="2" type="ORF">OS889_10450</name>
</gene>
<keyword evidence="3" id="KW-1185">Reference proteome</keyword>
<keyword evidence="1" id="KW-0812">Transmembrane</keyword>
<keyword evidence="1" id="KW-1133">Transmembrane helix</keyword>
<feature type="transmembrane region" description="Helical" evidence="1">
    <location>
        <begin position="214"/>
        <end position="239"/>
    </location>
</feature>
<keyword evidence="1" id="KW-0472">Membrane</keyword>
<reference evidence="2 3" key="1">
    <citation type="submission" date="2024-08" db="EMBL/GenBank/DDBJ databases">
        <title>Halobellus sp. MBLA0158 whole genome sequence.</title>
        <authorList>
            <person name="Hwang C.Y."/>
            <person name="Cho E.-S."/>
            <person name="Seo M.-J."/>
        </authorList>
    </citation>
    <scope>NUCLEOTIDE SEQUENCE [LARGE SCALE GENOMIC DNA]</scope>
    <source>
        <strain evidence="2 3">MBLA0158</strain>
    </source>
</reference>
<comment type="caution">
    <text evidence="2">The sequence shown here is derived from an EMBL/GenBank/DDBJ whole genome shotgun (WGS) entry which is preliminary data.</text>
</comment>
<dbReference type="PANTHER" id="PTHR40700:SF1">
    <property type="entry name" value="DUF63 DOMAIN-CONTAINING PROTEIN"/>
    <property type="match status" value="1"/>
</dbReference>
<feature type="transmembrane region" description="Helical" evidence="1">
    <location>
        <begin position="169"/>
        <end position="194"/>
    </location>
</feature>
<evidence type="ECO:0000313" key="3">
    <source>
        <dbReference type="Proteomes" id="UP001570511"/>
    </source>
</evidence>
<dbReference type="AlphaFoldDB" id="A0ABD5MFM7"/>
<dbReference type="Proteomes" id="UP001570511">
    <property type="component" value="Unassembled WGS sequence"/>
</dbReference>
<sequence length="277" mass="27473">MAILPEGFALPPPAYLLVLVATGGIVGLALRRRRPRVTPARVLAFAPWMVLGSAAHVLYVVDALPSVIRPLAGTPAVYLSVAIAAATAWLAVDELLDGSGDGPTVAGALAGTGGLLALVAVGAVLAAGAAAGTLSPALPAAGVAVALALSAAVWTLLTRAVPDVARTGALGAFAVFAHTLDGVSTAVGVDLLGFGERTPLSRIVIEFAAGLPTAGAIGGGWLFVVVKIAVAAVVVWLFADLIEEDPTQSQLLLGFVAAVGLGPAVHNVLLFTISAPG</sequence>
<dbReference type="EMBL" id="JBGNYA010000001">
    <property type="protein sequence ID" value="MFA1611419.1"/>
    <property type="molecule type" value="Genomic_DNA"/>
</dbReference>
<dbReference type="PANTHER" id="PTHR40700">
    <property type="entry name" value="HYPOTHETICAL MEMBRANE PROTEIN, CONSERVED, DUF63 FAMILY"/>
    <property type="match status" value="1"/>
</dbReference>
<evidence type="ECO:0000256" key="1">
    <source>
        <dbReference type="SAM" id="Phobius"/>
    </source>
</evidence>
<evidence type="ECO:0000313" key="2">
    <source>
        <dbReference type="EMBL" id="MFA1611419.1"/>
    </source>
</evidence>
<dbReference type="Pfam" id="PF01889">
    <property type="entry name" value="DUF63"/>
    <property type="match status" value="1"/>
</dbReference>
<accession>A0ABD5MFM7</accession>
<feature type="transmembrane region" description="Helical" evidence="1">
    <location>
        <begin position="12"/>
        <end position="30"/>
    </location>
</feature>